<sequence length="109" mass="11423">MIVSKSYGRESEWASVLRFLSEPGGLLAIDGPPCSGKSLLLREAVAAARERGRDVLPVSGAELASAPLVAGTVIAVDDAHHDPAAVLALLPRLRDRRVTALLAWSGSRA</sequence>
<protein>
    <recommendedName>
        <fullName evidence="3">AAA domain-containing protein</fullName>
    </recommendedName>
</protein>
<accession>A0ABW3R4J4</accession>
<organism evidence="1 2">
    <name type="scientific">Saccharothrix hoggarensis</name>
    <dbReference type="NCBI Taxonomy" id="913853"/>
    <lineage>
        <taxon>Bacteria</taxon>
        <taxon>Bacillati</taxon>
        <taxon>Actinomycetota</taxon>
        <taxon>Actinomycetes</taxon>
        <taxon>Pseudonocardiales</taxon>
        <taxon>Pseudonocardiaceae</taxon>
        <taxon>Saccharothrix</taxon>
    </lineage>
</organism>
<comment type="caution">
    <text evidence="1">The sequence shown here is derived from an EMBL/GenBank/DDBJ whole genome shotgun (WGS) entry which is preliminary data.</text>
</comment>
<feature type="non-terminal residue" evidence="1">
    <location>
        <position position="109"/>
    </location>
</feature>
<dbReference type="RefSeq" id="WP_380729460.1">
    <property type="nucleotide sequence ID" value="NZ_JBHTLK010000304.1"/>
</dbReference>
<dbReference type="Proteomes" id="UP001597168">
    <property type="component" value="Unassembled WGS sequence"/>
</dbReference>
<name>A0ABW3R4J4_9PSEU</name>
<proteinExistence type="predicted"/>
<evidence type="ECO:0000313" key="1">
    <source>
        <dbReference type="EMBL" id="MFD1151981.1"/>
    </source>
</evidence>
<evidence type="ECO:0000313" key="2">
    <source>
        <dbReference type="Proteomes" id="UP001597168"/>
    </source>
</evidence>
<dbReference type="EMBL" id="JBHTLK010000304">
    <property type="protein sequence ID" value="MFD1151981.1"/>
    <property type="molecule type" value="Genomic_DNA"/>
</dbReference>
<evidence type="ECO:0008006" key="3">
    <source>
        <dbReference type="Google" id="ProtNLM"/>
    </source>
</evidence>
<dbReference type="InterPro" id="IPR027417">
    <property type="entry name" value="P-loop_NTPase"/>
</dbReference>
<dbReference type="SUPFAM" id="SSF52540">
    <property type="entry name" value="P-loop containing nucleoside triphosphate hydrolases"/>
    <property type="match status" value="1"/>
</dbReference>
<keyword evidence="2" id="KW-1185">Reference proteome</keyword>
<reference evidence="2" key="1">
    <citation type="journal article" date="2019" name="Int. J. Syst. Evol. Microbiol.">
        <title>The Global Catalogue of Microorganisms (GCM) 10K type strain sequencing project: providing services to taxonomists for standard genome sequencing and annotation.</title>
        <authorList>
            <consortium name="The Broad Institute Genomics Platform"/>
            <consortium name="The Broad Institute Genome Sequencing Center for Infectious Disease"/>
            <person name="Wu L."/>
            <person name="Ma J."/>
        </authorList>
    </citation>
    <scope>NUCLEOTIDE SEQUENCE [LARGE SCALE GENOMIC DNA]</scope>
    <source>
        <strain evidence="2">CCUG 60214</strain>
    </source>
</reference>
<gene>
    <name evidence="1" type="ORF">ACFQ3T_32990</name>
</gene>